<dbReference type="OrthoDB" id="2149840at2759"/>
<name>A0A4C1UXV4_EUMVA</name>
<organism evidence="1 2">
    <name type="scientific">Eumeta variegata</name>
    <name type="common">Bagworm moth</name>
    <name type="synonym">Eumeta japonica</name>
    <dbReference type="NCBI Taxonomy" id="151549"/>
    <lineage>
        <taxon>Eukaryota</taxon>
        <taxon>Metazoa</taxon>
        <taxon>Ecdysozoa</taxon>
        <taxon>Arthropoda</taxon>
        <taxon>Hexapoda</taxon>
        <taxon>Insecta</taxon>
        <taxon>Pterygota</taxon>
        <taxon>Neoptera</taxon>
        <taxon>Endopterygota</taxon>
        <taxon>Lepidoptera</taxon>
        <taxon>Glossata</taxon>
        <taxon>Ditrysia</taxon>
        <taxon>Tineoidea</taxon>
        <taxon>Psychidae</taxon>
        <taxon>Oiketicinae</taxon>
        <taxon>Eumeta</taxon>
    </lineage>
</organism>
<keyword evidence="1" id="KW-0808">Transferase</keyword>
<reference evidence="1 2" key="1">
    <citation type="journal article" date="2019" name="Commun. Biol.">
        <title>The bagworm genome reveals a unique fibroin gene that provides high tensile strength.</title>
        <authorList>
            <person name="Kono N."/>
            <person name="Nakamura H."/>
            <person name="Ohtoshi R."/>
            <person name="Tomita M."/>
            <person name="Numata K."/>
            <person name="Arakawa K."/>
        </authorList>
    </citation>
    <scope>NUCLEOTIDE SEQUENCE [LARGE SCALE GENOMIC DNA]</scope>
</reference>
<dbReference type="AlphaFoldDB" id="A0A4C1UXV4"/>
<keyword evidence="2" id="KW-1185">Reference proteome</keyword>
<evidence type="ECO:0000313" key="2">
    <source>
        <dbReference type="Proteomes" id="UP000299102"/>
    </source>
</evidence>
<comment type="caution">
    <text evidence="1">The sequence shown here is derived from an EMBL/GenBank/DDBJ whole genome shotgun (WGS) entry which is preliminary data.</text>
</comment>
<protein>
    <submittedName>
        <fullName evidence="1">Heparan-alpha-glucosaminide N-acetyltransferase</fullName>
    </submittedName>
</protein>
<accession>A0A4C1UXV4</accession>
<dbReference type="Proteomes" id="UP000299102">
    <property type="component" value="Unassembled WGS sequence"/>
</dbReference>
<proteinExistence type="predicted"/>
<evidence type="ECO:0000313" key="1">
    <source>
        <dbReference type="EMBL" id="GBP30837.1"/>
    </source>
</evidence>
<sequence>MLIHPNKAPIHQPGKNGYRQGENMQRVKFLSAFSVRVVNSTDEFLIDRERLRSSHAASNVMNLFFLKDEANNKCGFSSQGLSAQQRHGGRGCLHRPRGAIGEKSLIRAAHLFPKSRLFISNLIFSPIYNSFNNDFRIELANDVEEAYRVALCKPAIFVHAGGHQFAALHLSAWNGLAFVDVIFPCFAFVMGEALALTLNARLRSGTKKTIVLAQDMGASVMESKKDRDWDHGWVSGESNIDLTLLTRNLRVANWRVHNEISGSDQHTDQHSAVRCAANPEEYVRFLYHGVD</sequence>
<dbReference type="EMBL" id="BGZK01000237">
    <property type="protein sequence ID" value="GBP30837.1"/>
    <property type="molecule type" value="Genomic_DNA"/>
</dbReference>
<dbReference type="GO" id="GO:0016740">
    <property type="term" value="F:transferase activity"/>
    <property type="evidence" value="ECO:0007669"/>
    <property type="project" value="UniProtKB-KW"/>
</dbReference>
<gene>
    <name evidence="1" type="primary">Hgsnat</name>
    <name evidence="1" type="ORF">EVAR_82579_1</name>
</gene>
<dbReference type="STRING" id="151549.A0A4C1UXV4"/>